<evidence type="ECO:0000256" key="16">
    <source>
        <dbReference type="ARBA" id="ARBA00022824"/>
    </source>
</evidence>
<name>W6UVH3_ECHGR</name>
<dbReference type="InterPro" id="IPR008250">
    <property type="entry name" value="ATPase_P-typ_transduc_dom_A_sf"/>
</dbReference>
<keyword evidence="10" id="KW-0597">Phosphoprotein</keyword>
<dbReference type="PANTHER" id="PTHR45630:SF7">
    <property type="entry name" value="ENDOPLASMIC RETICULUM TRANSMEMBRANE HELIX TRANSLOCASE"/>
    <property type="match status" value="1"/>
</dbReference>
<evidence type="ECO:0000256" key="26">
    <source>
        <dbReference type="SAM" id="MobiDB-lite"/>
    </source>
</evidence>
<evidence type="ECO:0000256" key="18">
    <source>
        <dbReference type="ARBA" id="ARBA00022842"/>
    </source>
</evidence>
<dbReference type="SFLD" id="SFLDG00002">
    <property type="entry name" value="C1.7:_P-type_atpase_like"/>
    <property type="match status" value="1"/>
</dbReference>
<dbReference type="FunFam" id="3.40.50.1000:FF:000056">
    <property type="entry name" value="Cation-transporting ATPase"/>
    <property type="match status" value="1"/>
</dbReference>
<feature type="domain" description="PPM-type phosphatase" evidence="28">
    <location>
        <begin position="23"/>
        <end position="293"/>
    </location>
</feature>
<dbReference type="GO" id="GO:0016887">
    <property type="term" value="F:ATP hydrolysis activity"/>
    <property type="evidence" value="ECO:0007669"/>
    <property type="project" value="InterPro"/>
</dbReference>
<evidence type="ECO:0000256" key="6">
    <source>
        <dbReference type="ARBA" id="ARBA00006000"/>
    </source>
</evidence>
<dbReference type="GeneID" id="36336301"/>
<dbReference type="InterPro" id="IPR001932">
    <property type="entry name" value="PPM-type_phosphatase-like_dom"/>
</dbReference>
<evidence type="ECO:0000256" key="20">
    <source>
        <dbReference type="ARBA" id="ARBA00022967"/>
    </source>
</evidence>
<keyword evidence="9" id="KW-0963">Cytoplasm</keyword>
<dbReference type="GO" id="GO:0005789">
    <property type="term" value="C:endoplasmic reticulum membrane"/>
    <property type="evidence" value="ECO:0007669"/>
    <property type="project" value="UniProtKB-SubCell"/>
</dbReference>
<dbReference type="SUPFAM" id="SSF81665">
    <property type="entry name" value="Calcium ATPase, transmembrane domain M"/>
    <property type="match status" value="1"/>
</dbReference>
<comment type="cofactor">
    <cofactor evidence="1">
        <name>Mn(2+)</name>
        <dbReference type="ChEBI" id="CHEBI:29035"/>
    </cofactor>
</comment>
<keyword evidence="18" id="KW-0460">Magnesium</keyword>
<dbReference type="Gene3D" id="3.60.40.10">
    <property type="entry name" value="PPM-type phosphatase domain"/>
    <property type="match status" value="1"/>
</dbReference>
<dbReference type="CTD" id="36336301"/>
<keyword evidence="21 27" id="KW-1133">Transmembrane helix</keyword>
<dbReference type="SUPFAM" id="SSF81606">
    <property type="entry name" value="PP2C-like"/>
    <property type="match status" value="1"/>
</dbReference>
<keyword evidence="20" id="KW-1278">Translocase</keyword>
<evidence type="ECO:0000256" key="3">
    <source>
        <dbReference type="ARBA" id="ARBA00004477"/>
    </source>
</evidence>
<feature type="transmembrane region" description="Helical" evidence="27">
    <location>
        <begin position="764"/>
        <end position="783"/>
    </location>
</feature>
<dbReference type="InterPro" id="IPR036457">
    <property type="entry name" value="PPM-type-like_dom_sf"/>
</dbReference>
<dbReference type="GO" id="GO:0004721">
    <property type="term" value="F:phosphoprotein phosphatase activity"/>
    <property type="evidence" value="ECO:0007669"/>
    <property type="project" value="UniProtKB-KW"/>
</dbReference>
<feature type="transmembrane region" description="Helical" evidence="27">
    <location>
        <begin position="567"/>
        <end position="588"/>
    </location>
</feature>
<feature type="transmembrane region" description="Helical" evidence="27">
    <location>
        <begin position="1675"/>
        <end position="1694"/>
    </location>
</feature>
<comment type="cofactor">
    <cofactor evidence="2">
        <name>Mg(2+)</name>
        <dbReference type="ChEBI" id="CHEBI:18420"/>
    </cofactor>
</comment>
<evidence type="ECO:0000256" key="11">
    <source>
        <dbReference type="ARBA" id="ARBA00022692"/>
    </source>
</evidence>
<dbReference type="EMBL" id="APAU02000002">
    <property type="protein sequence ID" value="EUB64636.1"/>
    <property type="molecule type" value="Genomic_DNA"/>
</dbReference>
<dbReference type="GO" id="GO:0005829">
    <property type="term" value="C:cytosol"/>
    <property type="evidence" value="ECO:0007669"/>
    <property type="project" value="UniProtKB-SubCell"/>
</dbReference>
<dbReference type="GO" id="GO:0019829">
    <property type="term" value="F:ATPase-coupled monoatomic cation transmembrane transporter activity"/>
    <property type="evidence" value="ECO:0007669"/>
    <property type="project" value="TreeGrafter"/>
</dbReference>
<comment type="caution">
    <text evidence="29">The sequence shown here is derived from an EMBL/GenBank/DDBJ whole genome shotgun (WGS) entry which is preliminary data.</text>
</comment>
<keyword evidence="13" id="KW-0479">Metal-binding</keyword>
<evidence type="ECO:0000256" key="23">
    <source>
        <dbReference type="ARBA" id="ARBA00023211"/>
    </source>
</evidence>
<dbReference type="SFLD" id="SFLDF00027">
    <property type="entry name" value="p-type_atpase"/>
    <property type="match status" value="1"/>
</dbReference>
<dbReference type="SUPFAM" id="SSF81660">
    <property type="entry name" value="Metal cation-transporting ATPase, ATP-binding domain N"/>
    <property type="match status" value="1"/>
</dbReference>
<keyword evidence="30" id="KW-1185">Reference proteome</keyword>
<keyword evidence="16" id="KW-0256">Endoplasmic reticulum</keyword>
<keyword evidence="22 27" id="KW-0472">Membrane</keyword>
<dbReference type="GO" id="GO:0030145">
    <property type="term" value="F:manganese ion binding"/>
    <property type="evidence" value="ECO:0007669"/>
    <property type="project" value="InterPro"/>
</dbReference>
<dbReference type="NCBIfam" id="TIGR01494">
    <property type="entry name" value="ATPase_P-type"/>
    <property type="match status" value="1"/>
</dbReference>
<evidence type="ECO:0000259" key="28">
    <source>
        <dbReference type="PROSITE" id="PS51746"/>
    </source>
</evidence>
<evidence type="ECO:0000256" key="7">
    <source>
        <dbReference type="ARBA" id="ARBA00006702"/>
    </source>
</evidence>
<dbReference type="OrthoDB" id="48943at2759"/>
<dbReference type="InterPro" id="IPR001757">
    <property type="entry name" value="P_typ_ATPase"/>
</dbReference>
<feature type="transmembrane region" description="Helical" evidence="27">
    <location>
        <begin position="1496"/>
        <end position="1516"/>
    </location>
</feature>
<keyword evidence="17" id="KW-0067">ATP-binding</keyword>
<comment type="similarity">
    <text evidence="7 25">Belongs to the PP2C family.</text>
</comment>
<keyword evidence="15 25" id="KW-0378">Hydrolase</keyword>
<dbReference type="InterPro" id="IPR018303">
    <property type="entry name" value="ATPase_P-typ_P_site"/>
</dbReference>
<dbReference type="FunFam" id="3.60.40.10:FF:000001">
    <property type="entry name" value="protein phosphatase 1B isoform X1"/>
    <property type="match status" value="1"/>
</dbReference>
<dbReference type="InterPro" id="IPR023214">
    <property type="entry name" value="HAD_sf"/>
</dbReference>
<dbReference type="Pfam" id="PF23143">
    <property type="entry name" value="2TM_P5A-ATPase"/>
    <property type="match status" value="1"/>
</dbReference>
<accession>W6UVH3</accession>
<dbReference type="InterPro" id="IPR059000">
    <property type="entry name" value="ATPase_P-type_domA"/>
</dbReference>
<dbReference type="GO" id="GO:0015662">
    <property type="term" value="F:P-type ion transporter activity"/>
    <property type="evidence" value="ECO:0007669"/>
    <property type="project" value="TreeGrafter"/>
</dbReference>
<comment type="similarity">
    <text evidence="6">Belongs to the cation transport ATPase (P-type) (TC 3.A.3) family. Type V subfamily.</text>
</comment>
<evidence type="ECO:0000256" key="8">
    <source>
        <dbReference type="ARBA" id="ARBA00022448"/>
    </source>
</evidence>
<evidence type="ECO:0000256" key="27">
    <source>
        <dbReference type="SAM" id="Phobius"/>
    </source>
</evidence>
<dbReference type="Pfam" id="PF07830">
    <property type="entry name" value="PP2C_C"/>
    <property type="match status" value="1"/>
</dbReference>
<dbReference type="InterPro" id="IPR000222">
    <property type="entry name" value="PP2C_BS"/>
</dbReference>
<feature type="transmembrane region" description="Helical" evidence="27">
    <location>
        <begin position="1644"/>
        <end position="1663"/>
    </location>
</feature>
<protein>
    <submittedName>
        <fullName evidence="29">Cation-transporting ATPase</fullName>
    </submittedName>
</protein>
<evidence type="ECO:0000256" key="24">
    <source>
        <dbReference type="ARBA" id="ARBA00023288"/>
    </source>
</evidence>
<dbReference type="Pfam" id="PF00481">
    <property type="entry name" value="PP2C"/>
    <property type="match status" value="1"/>
</dbReference>
<feature type="transmembrane region" description="Helical" evidence="27">
    <location>
        <begin position="600"/>
        <end position="622"/>
    </location>
</feature>
<feature type="transmembrane region" description="Helical" evidence="27">
    <location>
        <begin position="1561"/>
        <end position="1581"/>
    </location>
</feature>
<dbReference type="SUPFAM" id="SSF56784">
    <property type="entry name" value="HAD-like"/>
    <property type="match status" value="1"/>
</dbReference>
<dbReference type="PROSITE" id="PS01032">
    <property type="entry name" value="PPM_1"/>
    <property type="match status" value="1"/>
</dbReference>
<evidence type="ECO:0000313" key="30">
    <source>
        <dbReference type="Proteomes" id="UP000019149"/>
    </source>
</evidence>
<dbReference type="InterPro" id="IPR044492">
    <property type="entry name" value="P_typ_ATPase_HD_dom"/>
</dbReference>
<dbReference type="SMART" id="SM00332">
    <property type="entry name" value="PP2Cc"/>
    <property type="match status" value="1"/>
</dbReference>
<reference evidence="29 30" key="1">
    <citation type="journal article" date="2013" name="Nat. Genet.">
        <title>The genome of the hydatid tapeworm Echinococcus granulosus.</title>
        <authorList>
            <person name="Zheng H."/>
            <person name="Zhang W."/>
            <person name="Zhang L."/>
            <person name="Zhang Z."/>
            <person name="Li J."/>
            <person name="Lu G."/>
            <person name="Zhu Y."/>
            <person name="Wang Y."/>
            <person name="Huang Y."/>
            <person name="Liu J."/>
            <person name="Kang H."/>
            <person name="Chen J."/>
            <person name="Wang L."/>
            <person name="Chen A."/>
            <person name="Yu S."/>
            <person name="Gao Z."/>
            <person name="Jin L."/>
            <person name="Gu W."/>
            <person name="Wang Z."/>
            <person name="Zhao L."/>
            <person name="Shi B."/>
            <person name="Wen H."/>
            <person name="Lin R."/>
            <person name="Jones M.K."/>
            <person name="Brejova B."/>
            <person name="Vinar T."/>
            <person name="Zhao G."/>
            <person name="McManus D.P."/>
            <person name="Chen Z."/>
            <person name="Zhou Y."/>
            <person name="Wang S."/>
        </authorList>
    </citation>
    <scope>NUCLEOTIDE SEQUENCE [LARGE SCALE GENOMIC DNA]</scope>
</reference>
<evidence type="ECO:0000256" key="12">
    <source>
        <dbReference type="ARBA" id="ARBA00022707"/>
    </source>
</evidence>
<keyword evidence="11 27" id="KW-0812">Transmembrane</keyword>
<keyword evidence="23" id="KW-0464">Manganese</keyword>
<feature type="transmembrane region" description="Helical" evidence="27">
    <location>
        <begin position="500"/>
        <end position="520"/>
    </location>
</feature>
<feature type="transmembrane region" description="Helical" evidence="27">
    <location>
        <begin position="946"/>
        <end position="965"/>
    </location>
</feature>
<dbReference type="PROSITE" id="PS51746">
    <property type="entry name" value="PPM_2"/>
    <property type="match status" value="1"/>
</dbReference>
<dbReference type="KEGG" id="egl:EGR_00586"/>
<keyword evidence="24" id="KW-0449">Lipoprotein</keyword>
<dbReference type="GO" id="GO:0000287">
    <property type="term" value="F:magnesium ion binding"/>
    <property type="evidence" value="ECO:0007669"/>
    <property type="project" value="InterPro"/>
</dbReference>
<dbReference type="InterPro" id="IPR023299">
    <property type="entry name" value="ATPase_P-typ_cyto_dom_N"/>
</dbReference>
<proteinExistence type="inferred from homology"/>
<dbReference type="InterPro" id="IPR057255">
    <property type="entry name" value="2TM_P5A-ATPase"/>
</dbReference>
<evidence type="ECO:0000256" key="22">
    <source>
        <dbReference type="ARBA" id="ARBA00023136"/>
    </source>
</evidence>
<dbReference type="Gene3D" id="3.40.50.1000">
    <property type="entry name" value="HAD superfamily/HAD-like"/>
    <property type="match status" value="1"/>
</dbReference>
<evidence type="ECO:0000256" key="19">
    <source>
        <dbReference type="ARBA" id="ARBA00022912"/>
    </source>
</evidence>
<gene>
    <name evidence="29" type="ORF">EGR_00586</name>
</gene>
<dbReference type="InterPro" id="IPR023298">
    <property type="entry name" value="ATPase_P-typ_TM_dom_sf"/>
</dbReference>
<dbReference type="SUPFAM" id="SSF81653">
    <property type="entry name" value="Calcium ATPase, transduction domain A"/>
    <property type="match status" value="1"/>
</dbReference>
<keyword evidence="19 25" id="KW-0904">Protein phosphatase</keyword>
<evidence type="ECO:0000256" key="13">
    <source>
        <dbReference type="ARBA" id="ARBA00022723"/>
    </source>
</evidence>
<evidence type="ECO:0000256" key="1">
    <source>
        <dbReference type="ARBA" id="ARBA00001936"/>
    </source>
</evidence>
<evidence type="ECO:0000256" key="4">
    <source>
        <dbReference type="ARBA" id="ARBA00004514"/>
    </source>
</evidence>
<dbReference type="PANTHER" id="PTHR45630">
    <property type="entry name" value="CATION-TRANSPORTING ATPASE-RELATED"/>
    <property type="match status" value="1"/>
</dbReference>
<dbReference type="Pfam" id="PF00122">
    <property type="entry name" value="E1-E2_ATPase"/>
    <property type="match status" value="1"/>
</dbReference>
<dbReference type="RefSeq" id="XP_024355832.1">
    <property type="nucleotide sequence ID" value="XM_024489835.1"/>
</dbReference>
<keyword evidence="8" id="KW-0813">Transport</keyword>
<dbReference type="STRING" id="6210.W6UVH3"/>
<dbReference type="GO" id="GO:0006874">
    <property type="term" value="P:intracellular calcium ion homeostasis"/>
    <property type="evidence" value="ECO:0007669"/>
    <property type="project" value="TreeGrafter"/>
</dbReference>
<keyword evidence="12" id="KW-0519">Myristate</keyword>
<dbReference type="PRINTS" id="PR00119">
    <property type="entry name" value="CATATPASE"/>
</dbReference>
<dbReference type="Proteomes" id="UP000019149">
    <property type="component" value="Unassembled WGS sequence"/>
</dbReference>
<dbReference type="CDD" id="cd00143">
    <property type="entry name" value="PP2Cc"/>
    <property type="match status" value="1"/>
</dbReference>
<evidence type="ECO:0000256" key="10">
    <source>
        <dbReference type="ARBA" id="ARBA00022553"/>
    </source>
</evidence>
<evidence type="ECO:0000256" key="5">
    <source>
        <dbReference type="ARBA" id="ARBA00004635"/>
    </source>
</evidence>
<evidence type="ECO:0000256" key="21">
    <source>
        <dbReference type="ARBA" id="ARBA00022989"/>
    </source>
</evidence>
<dbReference type="InterPro" id="IPR036412">
    <property type="entry name" value="HAD-like_sf"/>
</dbReference>
<evidence type="ECO:0000256" key="9">
    <source>
        <dbReference type="ARBA" id="ARBA00022490"/>
    </source>
</evidence>
<comment type="subcellular location">
    <subcellularLocation>
        <location evidence="4">Cytoplasm</location>
        <location evidence="4">Cytosol</location>
    </subcellularLocation>
    <subcellularLocation>
        <location evidence="3">Endoplasmic reticulum membrane</location>
        <topology evidence="3">Multi-pass membrane protein</topology>
    </subcellularLocation>
    <subcellularLocation>
        <location evidence="5">Membrane</location>
        <topology evidence="5">Lipid-anchor</topology>
    </subcellularLocation>
</comment>
<evidence type="ECO:0000256" key="2">
    <source>
        <dbReference type="ARBA" id="ARBA00001946"/>
    </source>
</evidence>
<evidence type="ECO:0000256" key="15">
    <source>
        <dbReference type="ARBA" id="ARBA00022801"/>
    </source>
</evidence>
<sequence>MGTLLATPITEKFNESGEGNNLRYGLSSMQGWRVSMEDAHCAITRLPGHLKDWSFFAVFDGHAGALVSERCAAELLKRIVDTEEFKKIDPELAPSIPEVRQGIREGFLALDEELRNLPEIANGSDRSGSTAVCVLITPKHIFFVNCGDSRAVLIRDGEVGFATTDHKPAHPSEKERIQKAGGSVIVERVNGNLAVSRSLGDYSYKTARDLGPTEQLISPEPEITVIDRQPERDQMVVLACDGVWDVVSNEDLCCVVSERMRSVGDLSRVCNEVIDYCLYNGSSDNMSMVLVAFEPAPKVDPELQVKDKRLEETVESMANDILNNDGCPKSTPVNHLLSRIRNNLNGEFPPHAVYCKGGLVQRILDARGPSTSKGGSECSPDTSSRLSMIQQLLASCHGIIQNGSSSLQRSGVAEPVVESAEEAVEEKATPSSDNATNASPVTTTALPPKRHLVLFCLPPLRPLSLRNCSCKCSHRAQLTPRALPRHHPSSIQAPPSPNRPPVSCIIVVDVAVLLPFRAVGQTARRTERQMRKRLNQIWICGNVVSTMSTGKLTPDIDSINLYREKPILLHGYIWPFVLLYSIWLGYWFGTLGATEYVELGLIGVAVISVLHVLTALFCYWFVSVRCLLMFRKEKLVSQATFAKVIPPANSGYPAIVPIFHTKSIATERLTHYFFYQRLKYTFDSDDKESIHAVRFPLSWSLREYKDWRGYTSEEGIKIAKENYGDNHLRLSVPPFMELFLERATAPFFVFQVFSVFLWCLDEYWLYPIMTLVLLVLFESGLVMQQLKNLKEIRSMGAQPYRIHVYRNRKWNTISSEDIVAGDIVSVTQSVQEKLIPCDLLLLRGTCIVDESMLTGESIPVTKEPVESLTNMKPIDFGEDDKMHVLFGGTKIVQMTPPAKYAGLPKAPDNGCLCFVLRTGLSTCQGRLLKTIMFSVKAITANNLETLAFIAFLLVFAITASAYVWIVGTADPRRNRYKLFLECTLIITSVIPQELPIELSLAVNTSLASLSKMLIYCTEPFRIPLAGRVDICCFDKTGTLTEDEVVVEGVTGLNGELAEKIIPVRKCPLPTIQVLASAHALVHSESGLLGDPLEKAMLKAVGWSLNAEGVVHGKTTPRSPPLRIYQRFRFTSQLRRMSTVVGYQGTTDVDLTYMACVKGSPEVLKSMFVDLPMDYDDAYLQMARRGARVLALGHKTLGRLSHQQANFELLAMEIYVRELEREEVESNLTFAGFVVISCPLKPDSLKVIQMLKSSSHHVTMVTGDNPLTACHVSDLLGITRKDMPILVFTPPNELDDSWHWQSVDDKVVVPCGTVTTTRELARKYEFCLTGDGIEELRRISSSSSGSCESLLNCMLPKAKVLSRVAPSQKEFVLASLRELGYTTLMCGDGTNDVGALKQAHVGVALLNQTPIMTPAKNGVKSAYQLPLSVTQPQSGRHRQPFGNSKTLQDLAADDEVPIVRLGDASIAAPFTAKMSSAIGVCHIIRQGRCTLVTTLQMFKILAINCLISAYSLSVLFLKGFKISDCQTTIQALLMTGCFLFISRSKPLEKLSPRRPLPNVFNLYTLLTVGGQFAVHFAALYSLMNAAEAQMPPLPEGELIDIYADFKPTVLNTAVYLISTALQISTIAVNYEGHPFRESLFENRPLLNGLLFATAGVVALAFGAFSDSLELVLLDDSMRLAFFQAMIFDFVAAWMVDRLLFLLLGREMSEINAGYGHSEASRLRYQLLGLKFIPGTGNRYKLKNGS</sequence>
<dbReference type="Gene3D" id="3.40.1110.10">
    <property type="entry name" value="Calcium-transporting ATPase, cytoplasmic domain N"/>
    <property type="match status" value="1"/>
</dbReference>
<feature type="region of interest" description="Disordered" evidence="26">
    <location>
        <begin position="407"/>
        <end position="443"/>
    </location>
</feature>
<feature type="transmembrane region" description="Helical" evidence="27">
    <location>
        <begin position="739"/>
        <end position="758"/>
    </location>
</feature>
<evidence type="ECO:0000313" key="29">
    <source>
        <dbReference type="EMBL" id="EUB64636.1"/>
    </source>
</evidence>
<keyword evidence="14" id="KW-0547">Nucleotide-binding</keyword>
<evidence type="ECO:0000256" key="14">
    <source>
        <dbReference type="ARBA" id="ARBA00022741"/>
    </source>
</evidence>
<dbReference type="Pfam" id="PF13246">
    <property type="entry name" value="Cation_ATPase"/>
    <property type="match status" value="1"/>
</dbReference>
<dbReference type="GO" id="GO:0005524">
    <property type="term" value="F:ATP binding"/>
    <property type="evidence" value="ECO:0007669"/>
    <property type="project" value="UniProtKB-KW"/>
</dbReference>
<dbReference type="InterPro" id="IPR012911">
    <property type="entry name" value="PP2C_C"/>
</dbReference>
<dbReference type="NCBIfam" id="TIGR01657">
    <property type="entry name" value="P-ATPase-V"/>
    <property type="match status" value="1"/>
</dbReference>
<dbReference type="Gene3D" id="2.70.150.10">
    <property type="entry name" value="Calcium-transporting ATPase, cytoplasmic transduction domain A"/>
    <property type="match status" value="1"/>
</dbReference>
<dbReference type="InterPro" id="IPR006544">
    <property type="entry name" value="P-type_TPase_V"/>
</dbReference>
<organism evidence="29 30">
    <name type="scientific">Echinococcus granulosus</name>
    <name type="common">Hydatid tapeworm</name>
    <dbReference type="NCBI Taxonomy" id="6210"/>
    <lineage>
        <taxon>Eukaryota</taxon>
        <taxon>Metazoa</taxon>
        <taxon>Spiralia</taxon>
        <taxon>Lophotrochozoa</taxon>
        <taxon>Platyhelminthes</taxon>
        <taxon>Cestoda</taxon>
        <taxon>Eucestoda</taxon>
        <taxon>Cyclophyllidea</taxon>
        <taxon>Taeniidae</taxon>
        <taxon>Echinococcus</taxon>
        <taxon>Echinococcus granulosus group</taxon>
    </lineage>
</organism>
<dbReference type="PROSITE" id="PS00154">
    <property type="entry name" value="ATPASE_E1_E2"/>
    <property type="match status" value="1"/>
</dbReference>
<dbReference type="SFLD" id="SFLDS00003">
    <property type="entry name" value="Haloacid_Dehalogenase"/>
    <property type="match status" value="1"/>
</dbReference>
<evidence type="ECO:0000256" key="17">
    <source>
        <dbReference type="ARBA" id="ARBA00022840"/>
    </source>
</evidence>
<evidence type="ECO:0000256" key="25">
    <source>
        <dbReference type="RuleBase" id="RU003465"/>
    </source>
</evidence>
<feature type="compositionally biased region" description="Polar residues" evidence="26">
    <location>
        <begin position="429"/>
        <end position="443"/>
    </location>
</feature>